<keyword evidence="3" id="KW-0378">Hydrolase</keyword>
<dbReference type="Pfam" id="PF00877">
    <property type="entry name" value="NLPC_P60"/>
    <property type="match status" value="1"/>
</dbReference>
<dbReference type="InterPro" id="IPR038765">
    <property type="entry name" value="Papain-like_cys_pep_sf"/>
</dbReference>
<dbReference type="PANTHER" id="PTHR47053:SF1">
    <property type="entry name" value="MUREIN DD-ENDOPEPTIDASE MEPH-RELATED"/>
    <property type="match status" value="1"/>
</dbReference>
<sequence length="393" mass="43302">MNKLLVAGLLLSALVSCRTTRESAGLRDAKNLVTATQQTYAPDKRVVLFRVEATDLPRKGGVLLKGETNLPEAKTHLLGQLQSRQITVLDSIQLFPSRELGDKVYGVVTMSVANLRSQPSDAAELASQMILGTPIKILHKKGNWYLVQTPDGYLAWTDAGVQFMDAAAFGAWQQAEKIIYLPVYGFSFAGPDRNAQTVSDLVGGNVLQVAGEQGDFYRVRYPDGREAYVARSEAKPYREWLSSLRTDEGSVVKTAMQFMGIPYLWGGTSTKGVDCSGFTKSVYFLNGLMLPRDASQQVHVGDLVNTANGWESLRPGDLLFFGRAATDAATERVTHVGMWLGNNQFIHASGNVRISSFDKNAPNYDEFNLKRFLRAKRILNATDGNRMKLSSTF</sequence>
<dbReference type="InterPro" id="IPR051202">
    <property type="entry name" value="Peptidase_C40"/>
</dbReference>
<evidence type="ECO:0000256" key="3">
    <source>
        <dbReference type="ARBA" id="ARBA00022801"/>
    </source>
</evidence>
<dbReference type="InterPro" id="IPR000064">
    <property type="entry name" value="NLP_P60_dom"/>
</dbReference>
<dbReference type="Gene3D" id="2.30.30.40">
    <property type="entry name" value="SH3 Domains"/>
    <property type="match status" value="2"/>
</dbReference>
<dbReference type="Pfam" id="PF18348">
    <property type="entry name" value="SH3_16"/>
    <property type="match status" value="1"/>
</dbReference>
<keyword evidence="2" id="KW-0645">Protease</keyword>
<evidence type="ECO:0000313" key="6">
    <source>
        <dbReference type="EMBL" id="CAA9275389.1"/>
    </source>
</evidence>
<keyword evidence="4" id="KW-0788">Thiol protease</keyword>
<reference evidence="6" key="1">
    <citation type="submission" date="2020-02" db="EMBL/GenBank/DDBJ databases">
        <authorList>
            <person name="Meier V. D."/>
        </authorList>
    </citation>
    <scope>NUCLEOTIDE SEQUENCE</scope>
    <source>
        <strain evidence="6">AVDCRST_MAG56</strain>
    </source>
</reference>
<dbReference type="InterPro" id="IPR003646">
    <property type="entry name" value="SH3-like_bac-type"/>
</dbReference>
<proteinExistence type="inferred from homology"/>
<evidence type="ECO:0000256" key="1">
    <source>
        <dbReference type="ARBA" id="ARBA00007074"/>
    </source>
</evidence>
<dbReference type="EMBL" id="CADCTQ010000280">
    <property type="protein sequence ID" value="CAA9275389.1"/>
    <property type="molecule type" value="Genomic_DNA"/>
</dbReference>
<feature type="domain" description="NlpC/P60" evidence="5">
    <location>
        <begin position="245"/>
        <end position="379"/>
    </location>
</feature>
<dbReference type="Gene3D" id="3.90.1720.10">
    <property type="entry name" value="endopeptidase domain like (from Nostoc punctiforme)"/>
    <property type="match status" value="1"/>
</dbReference>
<evidence type="ECO:0000256" key="4">
    <source>
        <dbReference type="ARBA" id="ARBA00022807"/>
    </source>
</evidence>
<dbReference type="PROSITE" id="PS51935">
    <property type="entry name" value="NLPC_P60"/>
    <property type="match status" value="1"/>
</dbReference>
<name>A0A6J4JB94_9SPHI</name>
<dbReference type="PROSITE" id="PS51257">
    <property type="entry name" value="PROKAR_LIPOPROTEIN"/>
    <property type="match status" value="1"/>
</dbReference>
<evidence type="ECO:0000256" key="2">
    <source>
        <dbReference type="ARBA" id="ARBA00022670"/>
    </source>
</evidence>
<gene>
    <name evidence="6" type="ORF">AVDCRST_MAG56-3461</name>
</gene>
<comment type="similarity">
    <text evidence="1">Belongs to the peptidase C40 family.</text>
</comment>
<evidence type="ECO:0000259" key="5">
    <source>
        <dbReference type="PROSITE" id="PS51935"/>
    </source>
</evidence>
<dbReference type="GO" id="GO:0008234">
    <property type="term" value="F:cysteine-type peptidase activity"/>
    <property type="evidence" value="ECO:0007669"/>
    <property type="project" value="UniProtKB-KW"/>
</dbReference>
<dbReference type="GO" id="GO:0006508">
    <property type="term" value="P:proteolysis"/>
    <property type="evidence" value="ECO:0007669"/>
    <property type="project" value="UniProtKB-KW"/>
</dbReference>
<dbReference type="Pfam" id="PF08239">
    <property type="entry name" value="SH3_3"/>
    <property type="match status" value="1"/>
</dbReference>
<dbReference type="AlphaFoldDB" id="A0A6J4JB94"/>
<dbReference type="InterPro" id="IPR041382">
    <property type="entry name" value="SH3_16"/>
</dbReference>
<dbReference type="PANTHER" id="PTHR47053">
    <property type="entry name" value="MUREIN DD-ENDOPEPTIDASE MEPH-RELATED"/>
    <property type="match status" value="1"/>
</dbReference>
<organism evidence="6">
    <name type="scientific">uncultured Cytophagales bacterium</name>
    <dbReference type="NCBI Taxonomy" id="158755"/>
    <lineage>
        <taxon>Bacteria</taxon>
        <taxon>Pseudomonadati</taxon>
        <taxon>Bacteroidota</taxon>
        <taxon>Sphingobacteriia</taxon>
        <taxon>Sphingobacteriales</taxon>
        <taxon>environmental samples</taxon>
    </lineage>
</organism>
<dbReference type="SUPFAM" id="SSF54001">
    <property type="entry name" value="Cysteine proteinases"/>
    <property type="match status" value="1"/>
</dbReference>
<protein>
    <submittedName>
        <fullName evidence="6">Dipeptidyl-peptidase VI</fullName>
    </submittedName>
</protein>
<accession>A0A6J4JB94</accession>